<feature type="chain" id="PRO_5021739110" evidence="3">
    <location>
        <begin position="27"/>
        <end position="1384"/>
    </location>
</feature>
<feature type="compositionally biased region" description="Acidic residues" evidence="1">
    <location>
        <begin position="227"/>
        <end position="239"/>
    </location>
</feature>
<feature type="region of interest" description="Disordered" evidence="1">
    <location>
        <begin position="124"/>
        <end position="245"/>
    </location>
</feature>
<feature type="compositionally biased region" description="Basic and acidic residues" evidence="1">
    <location>
        <begin position="124"/>
        <end position="133"/>
    </location>
</feature>
<name>A0A518AP95_9BACT</name>
<keyword evidence="2" id="KW-0812">Transmembrane</keyword>
<sequence precursor="true">MKNTLASTFAALLLGFLATASQPAWAQAIPAPTSGAVRVIQRSQNGLSFEVVEMFGEGDDEVEFVDDIEGEAVETGEEGDSEAQQEKQERLQKIQQLRFDRRPSTILATWKAFELKQIKDAEKEAADKKKAEEAATAEGNAEEGAAEDSTPKEGSSEEETSPETEATETDQTTAESDSVENETTESPASETEDTAEQASAESSEEESAVAPPEGNAEEANSESAGETSEESESEEEPSEPEGPSFAEQLKQLQQDVTLGRWDSVKAFLETLEEDEAKAVYEKIVKSLATTPSQPPVDASPEVREQLQQLFQMQNQRGAQPETNVISLDDYMAIVKLAPAELDETQVRMLAGLVRVYLASGYQLDELLHAFQQELSQDEETRAFDATQVVDLLMQSGHTLKADAFLPKLEEAIENQQFKSLIQLSRYFYALYRKDHRVEDLEKAWKSVQEILAAEEVEETEQQLALTQAVDLAPQVRENLGQEWLADAFREASYRGVEILSTIGNQSARALQANIHDPGKRLQLMKLQSTAVEALVETSPETAELWKDKLSVLASVWLREAEVSYQFDTSDSRRPALQRDMYGNIFYYDTMQVSRSRNSNDPEAIAVDEILKIQPSNTWLKYVDEGLRPKIDKQVAQLLLKVNEEDEAFPYIERLAQTHPEVADSLVSDFLRIWTDNHDPNVDRNRTNSYVYMYGFEQRAESIPLTRSKQERNLKELAELVERLNALPLDNVDESLLAKAFTTCHSSAEVYKLEAIAKVFGPIDNLKPETLAALAEQMRTNLVGMWRVPAVQKDAKTNRKQRDIALEVQRGYEVALAVVQGGLAKHPDDWSLVLAQASLRHDANDFRREIAPDSQFVDRLENAFDDFQLAADLYSKTVGDIREDQETTQPFEIWYYASLGACDPGRLSQDKPKDPSQLPLIRQAILSLPGDAADRHMAKFANSLFTRMSSIKPALKYRYLESGLTIVGDHERAEEAQKIFDYYADLVTEIKLETKIDGSDTIGKDKPFGVFVNLVHTREIERESGGFSRYLQNQNNGSRYYYNYGRPLENYRDKFEEQVVSAVGDSFEVLSVTFQSEDVNSRSLPEYGWRYTPYAYVLLKAKAPEVDKIPSFQVDLDFLDTSGYAVIPISSPPLPVDAATAPKDPRPADQIRITQTLDERQAKDGLLVLEVKAVAQGLVPDLDELLSIEPEGFEVTEVKDEGLSISQFDPDSPSNVILSERSWLVNMETKEDLPTPPTSFEFAEPKLEVTEAIYQRYDDADLLAVDSVIELESQYASTASTPWWWYAGPIVVILGVIALIVAFSSRQPIEVTQNEFAMPERITPFSVIGLLDRIESRNGIDAKQLQELRQSRQGIEQYYFEEEAGEKPDLVGIARTWSQQARPRG</sequence>
<dbReference type="Proteomes" id="UP000315750">
    <property type="component" value="Chromosome"/>
</dbReference>
<dbReference type="OrthoDB" id="219137at2"/>
<dbReference type="KEGG" id="amuc:Pan181_27440"/>
<dbReference type="EMBL" id="CP036278">
    <property type="protein sequence ID" value="QDU56534.1"/>
    <property type="molecule type" value="Genomic_DNA"/>
</dbReference>
<feature type="signal peptide" evidence="3">
    <location>
        <begin position="1"/>
        <end position="26"/>
    </location>
</feature>
<evidence type="ECO:0000256" key="3">
    <source>
        <dbReference type="SAM" id="SignalP"/>
    </source>
</evidence>
<proteinExistence type="predicted"/>
<reference evidence="4 5" key="1">
    <citation type="submission" date="2019-02" db="EMBL/GenBank/DDBJ databases">
        <title>Deep-cultivation of Planctomycetes and their phenomic and genomic characterization uncovers novel biology.</title>
        <authorList>
            <person name="Wiegand S."/>
            <person name="Jogler M."/>
            <person name="Boedeker C."/>
            <person name="Pinto D."/>
            <person name="Vollmers J."/>
            <person name="Rivas-Marin E."/>
            <person name="Kohn T."/>
            <person name="Peeters S.H."/>
            <person name="Heuer A."/>
            <person name="Rast P."/>
            <person name="Oberbeckmann S."/>
            <person name="Bunk B."/>
            <person name="Jeske O."/>
            <person name="Meyerdierks A."/>
            <person name="Storesund J.E."/>
            <person name="Kallscheuer N."/>
            <person name="Luecker S."/>
            <person name="Lage O.M."/>
            <person name="Pohl T."/>
            <person name="Merkel B.J."/>
            <person name="Hornburger P."/>
            <person name="Mueller R.-W."/>
            <person name="Bruemmer F."/>
            <person name="Labrenz M."/>
            <person name="Spormann A.M."/>
            <person name="Op den Camp H."/>
            <person name="Overmann J."/>
            <person name="Amann R."/>
            <person name="Jetten M.S.M."/>
            <person name="Mascher T."/>
            <person name="Medema M.H."/>
            <person name="Devos D.P."/>
            <person name="Kaster A.-K."/>
            <person name="Ovreas L."/>
            <person name="Rohde M."/>
            <person name="Galperin M.Y."/>
            <person name="Jogler C."/>
        </authorList>
    </citation>
    <scope>NUCLEOTIDE SEQUENCE [LARGE SCALE GENOMIC DNA]</scope>
    <source>
        <strain evidence="4 5">Pan181</strain>
    </source>
</reference>
<evidence type="ECO:0000313" key="4">
    <source>
        <dbReference type="EMBL" id="QDU56534.1"/>
    </source>
</evidence>
<keyword evidence="3" id="KW-0732">Signal</keyword>
<feature type="compositionally biased region" description="Acidic residues" evidence="1">
    <location>
        <begin position="156"/>
        <end position="168"/>
    </location>
</feature>
<keyword evidence="2" id="KW-0472">Membrane</keyword>
<keyword evidence="2" id="KW-1133">Transmembrane helix</keyword>
<dbReference type="RefSeq" id="WP_145247270.1">
    <property type="nucleotide sequence ID" value="NZ_CP036278.1"/>
</dbReference>
<keyword evidence="5" id="KW-1185">Reference proteome</keyword>
<protein>
    <submittedName>
        <fullName evidence="4">Uncharacterized protein</fullName>
    </submittedName>
</protein>
<feature type="transmembrane region" description="Helical" evidence="2">
    <location>
        <begin position="1282"/>
        <end position="1302"/>
    </location>
</feature>
<evidence type="ECO:0000313" key="5">
    <source>
        <dbReference type="Proteomes" id="UP000315750"/>
    </source>
</evidence>
<organism evidence="4 5">
    <name type="scientific">Aeoliella mucimassa</name>
    <dbReference type="NCBI Taxonomy" id="2527972"/>
    <lineage>
        <taxon>Bacteria</taxon>
        <taxon>Pseudomonadati</taxon>
        <taxon>Planctomycetota</taxon>
        <taxon>Planctomycetia</taxon>
        <taxon>Pirellulales</taxon>
        <taxon>Lacipirellulaceae</taxon>
        <taxon>Aeoliella</taxon>
    </lineage>
</organism>
<evidence type="ECO:0000256" key="1">
    <source>
        <dbReference type="SAM" id="MobiDB-lite"/>
    </source>
</evidence>
<evidence type="ECO:0000256" key="2">
    <source>
        <dbReference type="SAM" id="Phobius"/>
    </source>
</evidence>
<accession>A0A518AP95</accession>
<gene>
    <name evidence="4" type="ORF">Pan181_27440</name>
</gene>